<dbReference type="PANTHER" id="PTHR30055:SF238">
    <property type="entry name" value="MYCOFACTOCIN BIOSYNTHESIS TRANSCRIPTIONAL REGULATOR MFTR-RELATED"/>
    <property type="match status" value="1"/>
</dbReference>
<keyword evidence="3" id="KW-0804">Transcription</keyword>
<evidence type="ECO:0000256" key="2">
    <source>
        <dbReference type="ARBA" id="ARBA00023125"/>
    </source>
</evidence>
<evidence type="ECO:0000259" key="5">
    <source>
        <dbReference type="PROSITE" id="PS50977"/>
    </source>
</evidence>
<gene>
    <name evidence="6" type="ORF">H4W34_001642</name>
</gene>
<dbReference type="EMBL" id="JADBDZ010000001">
    <property type="protein sequence ID" value="MBE1531809.1"/>
    <property type="molecule type" value="Genomic_DNA"/>
</dbReference>
<dbReference type="Gene3D" id="1.10.10.60">
    <property type="entry name" value="Homeodomain-like"/>
    <property type="match status" value="1"/>
</dbReference>
<dbReference type="SUPFAM" id="SSF46689">
    <property type="entry name" value="Homeodomain-like"/>
    <property type="match status" value="1"/>
</dbReference>
<dbReference type="InterPro" id="IPR041347">
    <property type="entry name" value="MftR_C"/>
</dbReference>
<comment type="caution">
    <text evidence="6">The sequence shown here is derived from an EMBL/GenBank/DDBJ whole genome shotgun (WGS) entry which is preliminary data.</text>
</comment>
<dbReference type="InterPro" id="IPR050109">
    <property type="entry name" value="HTH-type_TetR-like_transc_reg"/>
</dbReference>
<dbReference type="RefSeq" id="WP_192758607.1">
    <property type="nucleotide sequence ID" value="NZ_JADBDZ010000001.1"/>
</dbReference>
<reference evidence="6 7" key="1">
    <citation type="submission" date="2020-10" db="EMBL/GenBank/DDBJ databases">
        <title>Sequencing the genomes of 1000 actinobacteria strains.</title>
        <authorList>
            <person name="Klenk H.-P."/>
        </authorList>
    </citation>
    <scope>NUCLEOTIDE SEQUENCE [LARGE SCALE GENOMIC DNA]</scope>
    <source>
        <strain evidence="6 7">DSM 46744</strain>
    </source>
</reference>
<dbReference type="PROSITE" id="PS50977">
    <property type="entry name" value="HTH_TETR_2"/>
    <property type="match status" value="1"/>
</dbReference>
<dbReference type="Gene3D" id="1.10.357.10">
    <property type="entry name" value="Tetracycline Repressor, domain 2"/>
    <property type="match status" value="1"/>
</dbReference>
<dbReference type="InterPro" id="IPR023772">
    <property type="entry name" value="DNA-bd_HTH_TetR-type_CS"/>
</dbReference>
<feature type="domain" description="HTH tetR-type" evidence="5">
    <location>
        <begin position="10"/>
        <end position="70"/>
    </location>
</feature>
<evidence type="ECO:0000313" key="7">
    <source>
        <dbReference type="Proteomes" id="UP000627838"/>
    </source>
</evidence>
<dbReference type="PROSITE" id="PS01081">
    <property type="entry name" value="HTH_TETR_1"/>
    <property type="match status" value="1"/>
</dbReference>
<evidence type="ECO:0000256" key="3">
    <source>
        <dbReference type="ARBA" id="ARBA00023163"/>
    </source>
</evidence>
<dbReference type="Pfam" id="PF00440">
    <property type="entry name" value="TetR_N"/>
    <property type="match status" value="1"/>
</dbReference>
<dbReference type="Proteomes" id="UP000627838">
    <property type="component" value="Unassembled WGS sequence"/>
</dbReference>
<keyword evidence="7" id="KW-1185">Reference proteome</keyword>
<protein>
    <submittedName>
        <fullName evidence="6">AcrR family transcriptional regulator</fullName>
    </submittedName>
</protein>
<keyword evidence="2 4" id="KW-0238">DNA-binding</keyword>
<sequence length="193" mass="21714">MESLRERKKEATRRALHRAAIRLTIEHGLDNVTVEAIADAADVSRRTFSNYFAAKEDALLYGDGERMQSLLRTFASRPPNERAWPALRNSLHALMEEVGEPDPEWAAQARLARAHPSVLARQLARWADFERTLAALITERDGLPPESPRPRILAGAFMTTLRIASLAWTDQHPPRSLAAVADEHLNEMSRAFD</sequence>
<name>A0ABR9JMZ7_9ACTN</name>
<accession>A0ABR9JMZ7</accession>
<dbReference type="PANTHER" id="PTHR30055">
    <property type="entry name" value="HTH-TYPE TRANSCRIPTIONAL REGULATOR RUTR"/>
    <property type="match status" value="1"/>
</dbReference>
<feature type="DNA-binding region" description="H-T-H motif" evidence="4">
    <location>
        <begin position="33"/>
        <end position="52"/>
    </location>
</feature>
<evidence type="ECO:0000256" key="4">
    <source>
        <dbReference type="PROSITE-ProRule" id="PRU00335"/>
    </source>
</evidence>
<dbReference type="InterPro" id="IPR001647">
    <property type="entry name" value="HTH_TetR"/>
</dbReference>
<dbReference type="Pfam" id="PF17754">
    <property type="entry name" value="TetR_C_14"/>
    <property type="match status" value="1"/>
</dbReference>
<proteinExistence type="predicted"/>
<keyword evidence="1" id="KW-0805">Transcription regulation</keyword>
<evidence type="ECO:0000256" key="1">
    <source>
        <dbReference type="ARBA" id="ARBA00023015"/>
    </source>
</evidence>
<organism evidence="6 7">
    <name type="scientific">Actinomadura algeriensis</name>
    <dbReference type="NCBI Taxonomy" id="1679523"/>
    <lineage>
        <taxon>Bacteria</taxon>
        <taxon>Bacillati</taxon>
        <taxon>Actinomycetota</taxon>
        <taxon>Actinomycetes</taxon>
        <taxon>Streptosporangiales</taxon>
        <taxon>Thermomonosporaceae</taxon>
        <taxon>Actinomadura</taxon>
    </lineage>
</organism>
<dbReference type="InterPro" id="IPR009057">
    <property type="entry name" value="Homeodomain-like_sf"/>
</dbReference>
<evidence type="ECO:0000313" key="6">
    <source>
        <dbReference type="EMBL" id="MBE1531809.1"/>
    </source>
</evidence>